<dbReference type="OrthoDB" id="9781958at2"/>
<accession>A0A5S5CJ16</accession>
<evidence type="ECO:0000259" key="2">
    <source>
        <dbReference type="SMART" id="SM00418"/>
    </source>
</evidence>
<evidence type="ECO:0000256" key="1">
    <source>
        <dbReference type="ARBA" id="ARBA00023125"/>
    </source>
</evidence>
<comment type="caution">
    <text evidence="3">The sequence shown here is derived from an EMBL/GenBank/DDBJ whole genome shotgun (WGS) entry which is preliminary data.</text>
</comment>
<protein>
    <submittedName>
        <fullName evidence="3">Putative transcriptional regulator</fullName>
    </submittedName>
</protein>
<sequence length="314" mass="35091">MHIQVRTPYMAILECFSSETRVRMIELLDERPRSIKELADTLGVSSAIVTKHIQKMEEAGLIATQNLAGTRGSPKICSLAIDSLTLHLKGAKPKEEERKYAVEIPIGQYSDYAVKPTCGLASDAKIIGYVDDPRYFSDPERMNAAHIWFGSGYVEYRIPNYLHAAQTARQLEFTLELCSEAPYYNENWPSDISFSVNDVETCVWTCPGDFGDKRAVLTPSWWSLGTQHGLLKSLTIQESGTFLDGIKLSNVTIADLGLRHGEDFRFRIASSETARHCGGVSLFGRGFGNYAQDIVVHVHYEERERQGDTAVAVF</sequence>
<gene>
    <name evidence="3" type="ORF">BCM02_101900</name>
</gene>
<dbReference type="SUPFAM" id="SSF46785">
    <property type="entry name" value="Winged helix' DNA-binding domain"/>
    <property type="match status" value="1"/>
</dbReference>
<dbReference type="Pfam" id="PF12840">
    <property type="entry name" value="HTH_20"/>
    <property type="match status" value="1"/>
</dbReference>
<keyword evidence="4" id="KW-1185">Reference proteome</keyword>
<dbReference type="Gene3D" id="1.10.10.10">
    <property type="entry name" value="Winged helix-like DNA-binding domain superfamily/Winged helix DNA-binding domain"/>
    <property type="match status" value="1"/>
</dbReference>
<proteinExistence type="predicted"/>
<dbReference type="InterPro" id="IPR036388">
    <property type="entry name" value="WH-like_DNA-bd_sf"/>
</dbReference>
<dbReference type="InterPro" id="IPR036390">
    <property type="entry name" value="WH_DNA-bd_sf"/>
</dbReference>
<dbReference type="GO" id="GO:0003677">
    <property type="term" value="F:DNA binding"/>
    <property type="evidence" value="ECO:0007669"/>
    <property type="project" value="UniProtKB-KW"/>
</dbReference>
<dbReference type="Proteomes" id="UP000323257">
    <property type="component" value="Unassembled WGS sequence"/>
</dbReference>
<dbReference type="GO" id="GO:0003700">
    <property type="term" value="F:DNA-binding transcription factor activity"/>
    <property type="evidence" value="ECO:0007669"/>
    <property type="project" value="InterPro"/>
</dbReference>
<dbReference type="InterPro" id="IPR011991">
    <property type="entry name" value="ArsR-like_HTH"/>
</dbReference>
<evidence type="ECO:0000313" key="3">
    <source>
        <dbReference type="EMBL" id="TYP79779.1"/>
    </source>
</evidence>
<dbReference type="RefSeq" id="WP_148927801.1">
    <property type="nucleotide sequence ID" value="NZ_VNHS01000001.1"/>
</dbReference>
<keyword evidence="1" id="KW-0238">DNA-binding</keyword>
<feature type="domain" description="HTH arsR-type" evidence="2">
    <location>
        <begin position="11"/>
        <end position="97"/>
    </location>
</feature>
<organism evidence="3 4">
    <name type="scientific">Paenibacillus methanolicus</name>
    <dbReference type="NCBI Taxonomy" id="582686"/>
    <lineage>
        <taxon>Bacteria</taxon>
        <taxon>Bacillati</taxon>
        <taxon>Bacillota</taxon>
        <taxon>Bacilli</taxon>
        <taxon>Bacillales</taxon>
        <taxon>Paenibacillaceae</taxon>
        <taxon>Paenibacillus</taxon>
    </lineage>
</organism>
<dbReference type="EMBL" id="VNHS01000001">
    <property type="protein sequence ID" value="TYP79779.1"/>
    <property type="molecule type" value="Genomic_DNA"/>
</dbReference>
<dbReference type="CDD" id="cd00090">
    <property type="entry name" value="HTH_ARSR"/>
    <property type="match status" value="1"/>
</dbReference>
<reference evidence="3 4" key="1">
    <citation type="submission" date="2019-07" db="EMBL/GenBank/DDBJ databases">
        <title>Genomic Encyclopedia of Type Strains, Phase III (KMG-III): the genomes of soil and plant-associated and newly described type strains.</title>
        <authorList>
            <person name="Whitman W."/>
        </authorList>
    </citation>
    <scope>NUCLEOTIDE SEQUENCE [LARGE SCALE GENOMIC DNA]</scope>
    <source>
        <strain evidence="3 4">BL24</strain>
    </source>
</reference>
<dbReference type="AlphaFoldDB" id="A0A5S5CJ16"/>
<dbReference type="InterPro" id="IPR001845">
    <property type="entry name" value="HTH_ArsR_DNA-bd_dom"/>
</dbReference>
<dbReference type="SMART" id="SM00418">
    <property type="entry name" value="HTH_ARSR"/>
    <property type="match status" value="1"/>
</dbReference>
<name>A0A5S5CJ16_9BACL</name>
<evidence type="ECO:0000313" key="4">
    <source>
        <dbReference type="Proteomes" id="UP000323257"/>
    </source>
</evidence>